<dbReference type="InterPro" id="IPR057881">
    <property type="entry name" value="ICE1_C"/>
</dbReference>
<dbReference type="Ensembl" id="ENSSLDT00000026199.1">
    <property type="protein sequence ID" value="ENSSLDP00000025409.1"/>
    <property type="gene ID" value="ENSSLDG00000019767.1"/>
</dbReference>
<feature type="region of interest" description="Disordered" evidence="2">
    <location>
        <begin position="841"/>
        <end position="864"/>
    </location>
</feature>
<evidence type="ECO:0000256" key="2">
    <source>
        <dbReference type="SAM" id="MobiDB-lite"/>
    </source>
</evidence>
<accession>A0A3B4YRP1</accession>
<dbReference type="GeneTree" id="ENSGT00950000183199"/>
<feature type="region of interest" description="Disordered" evidence="2">
    <location>
        <begin position="340"/>
        <end position="380"/>
    </location>
</feature>
<feature type="compositionally biased region" description="Polar residues" evidence="2">
    <location>
        <begin position="623"/>
        <end position="650"/>
    </location>
</feature>
<feature type="compositionally biased region" description="Low complexity" evidence="2">
    <location>
        <begin position="687"/>
        <end position="700"/>
    </location>
</feature>
<name>A0A3B4YRP1_SERLL</name>
<feature type="region of interest" description="Disordered" evidence="2">
    <location>
        <begin position="509"/>
        <end position="532"/>
    </location>
</feature>
<feature type="region of interest" description="Disordered" evidence="2">
    <location>
        <begin position="412"/>
        <end position="433"/>
    </location>
</feature>
<feature type="compositionally biased region" description="Basic and acidic residues" evidence="2">
    <location>
        <begin position="722"/>
        <end position="736"/>
    </location>
</feature>
<keyword evidence="1" id="KW-0175">Coiled coil</keyword>
<dbReference type="KEGG" id="slal:111673061"/>
<dbReference type="SUPFAM" id="SSF48371">
    <property type="entry name" value="ARM repeat"/>
    <property type="match status" value="1"/>
</dbReference>
<keyword evidence="5" id="KW-1185">Reference proteome</keyword>
<feature type="region of interest" description="Disordered" evidence="2">
    <location>
        <begin position="1092"/>
        <end position="1190"/>
    </location>
</feature>
<dbReference type="PANTHER" id="PTHR11852">
    <property type="entry name" value="PLATELET-ACTIVATING FACTOR ACETYLHYDROLASE"/>
    <property type="match status" value="1"/>
</dbReference>
<feature type="compositionally biased region" description="Low complexity" evidence="2">
    <location>
        <begin position="1000"/>
        <end position="1024"/>
    </location>
</feature>
<dbReference type="Pfam" id="PF25817">
    <property type="entry name" value="ICE1_C"/>
    <property type="match status" value="1"/>
</dbReference>
<feature type="region of interest" description="Disordered" evidence="2">
    <location>
        <begin position="960"/>
        <end position="1061"/>
    </location>
</feature>
<dbReference type="CTD" id="23379"/>
<reference evidence="4" key="1">
    <citation type="submission" date="2025-08" db="UniProtKB">
        <authorList>
            <consortium name="Ensembl"/>
        </authorList>
    </citation>
    <scope>IDENTIFICATION</scope>
</reference>
<feature type="domain" description="Little elongation complex subunit 1 C-terminal" evidence="3">
    <location>
        <begin position="1345"/>
        <end position="1535"/>
    </location>
</feature>
<feature type="region of interest" description="Disordered" evidence="2">
    <location>
        <begin position="713"/>
        <end position="783"/>
    </location>
</feature>
<feature type="compositionally biased region" description="Polar residues" evidence="2">
    <location>
        <begin position="766"/>
        <end position="775"/>
    </location>
</feature>
<evidence type="ECO:0000259" key="3">
    <source>
        <dbReference type="Pfam" id="PF25817"/>
    </source>
</evidence>
<feature type="compositionally biased region" description="Low complexity" evidence="2">
    <location>
        <begin position="1048"/>
        <end position="1057"/>
    </location>
</feature>
<feature type="compositionally biased region" description="Polar residues" evidence="2">
    <location>
        <begin position="1092"/>
        <end position="1121"/>
    </location>
</feature>
<feature type="compositionally biased region" description="Polar residues" evidence="2">
    <location>
        <begin position="545"/>
        <end position="566"/>
    </location>
</feature>
<dbReference type="OrthoDB" id="2238957at2759"/>
<evidence type="ECO:0000256" key="1">
    <source>
        <dbReference type="SAM" id="Coils"/>
    </source>
</evidence>
<dbReference type="RefSeq" id="XP_023286483.1">
    <property type="nucleotide sequence ID" value="XM_023430715.1"/>
</dbReference>
<reference evidence="4" key="2">
    <citation type="submission" date="2025-09" db="UniProtKB">
        <authorList>
            <consortium name="Ensembl"/>
        </authorList>
    </citation>
    <scope>IDENTIFICATION</scope>
</reference>
<evidence type="ECO:0000313" key="5">
    <source>
        <dbReference type="Proteomes" id="UP000261360"/>
    </source>
</evidence>
<feature type="compositionally biased region" description="Basic and acidic residues" evidence="2">
    <location>
        <begin position="668"/>
        <end position="679"/>
    </location>
</feature>
<protein>
    <submittedName>
        <fullName evidence="4">Interactor of little elongation complex ELL subunit 1</fullName>
    </submittedName>
</protein>
<feature type="compositionally biased region" description="Polar residues" evidence="2">
    <location>
        <begin position="1130"/>
        <end position="1139"/>
    </location>
</feature>
<proteinExistence type="predicted"/>
<evidence type="ECO:0000313" key="4">
    <source>
        <dbReference type="Ensembl" id="ENSSLDP00000025409.1"/>
    </source>
</evidence>
<feature type="compositionally biased region" description="Basic and acidic residues" evidence="2">
    <location>
        <begin position="356"/>
        <end position="375"/>
    </location>
</feature>
<feature type="compositionally biased region" description="Low complexity" evidence="2">
    <location>
        <begin position="523"/>
        <end position="532"/>
    </location>
</feature>
<feature type="region of interest" description="Disordered" evidence="2">
    <location>
        <begin position="545"/>
        <end position="701"/>
    </location>
</feature>
<dbReference type="PANTHER" id="PTHR11852:SF4">
    <property type="entry name" value="LITTLE ELONGATION COMPLEX SUBUNIT 1"/>
    <property type="match status" value="1"/>
</dbReference>
<feature type="compositionally biased region" description="Polar residues" evidence="2">
    <location>
        <begin position="1158"/>
        <end position="1175"/>
    </location>
</feature>
<dbReference type="InterPro" id="IPR016024">
    <property type="entry name" value="ARM-type_fold"/>
</dbReference>
<organism evidence="4 5">
    <name type="scientific">Seriola lalandi dorsalis</name>
    <dbReference type="NCBI Taxonomy" id="1841481"/>
    <lineage>
        <taxon>Eukaryota</taxon>
        <taxon>Metazoa</taxon>
        <taxon>Chordata</taxon>
        <taxon>Craniata</taxon>
        <taxon>Vertebrata</taxon>
        <taxon>Euteleostomi</taxon>
        <taxon>Actinopterygii</taxon>
        <taxon>Neopterygii</taxon>
        <taxon>Teleostei</taxon>
        <taxon>Neoteleostei</taxon>
        <taxon>Acanthomorphata</taxon>
        <taxon>Carangaria</taxon>
        <taxon>Carangiformes</taxon>
        <taxon>Carangidae</taxon>
        <taxon>Seriola</taxon>
    </lineage>
</organism>
<dbReference type="Proteomes" id="UP000261360">
    <property type="component" value="Unplaced"/>
</dbReference>
<dbReference type="GeneID" id="111673061"/>
<feature type="compositionally biased region" description="Basic and acidic residues" evidence="2">
    <location>
        <begin position="754"/>
        <end position="765"/>
    </location>
</feature>
<feature type="compositionally biased region" description="Basic and acidic residues" evidence="2">
    <location>
        <begin position="417"/>
        <end position="429"/>
    </location>
</feature>
<feature type="coiled-coil region" evidence="1">
    <location>
        <begin position="52"/>
        <end position="228"/>
    </location>
</feature>
<sequence length="1544" mass="169930">MMPGDSQSKTVAIAADATVGNCQNCSVLHQSLTEYVSSFLALKQKITVSDDTVRLQQQQEELQIRLVTLERKTLDYESMQAELEEKKCALKVYGQLSEEMEKVKQENSKTLAENKKLAQQLKDLKELTETQSLENAQLKREKAEVENGLLKTQTSLKQSQAQADQVEKLIEENAKTTSIKDNLEDKVRLLKDSVCKQNHQISQLTKEKILLQRNIDDLQVRLLKLERERNKDYRSISTQATSPEEPKVDKEKFRMLLENLWACVEPQQQHSANLLHFTGDVSSKSYSKSKQVLPSSPSNRLCSQLRNMSQCASQDIGDSHSFLTQAKATYTQLKPFPHAQKTIKHHSPLQCSSGKKQPENPKESKQLSKEHKTEESSINLRSSKVSVKEIMEMFKPMLSCISPLPDLDTEMETMETDDGKKENHPKPSDDSVPLQQQASLLIKTSVSSHGPSSSALPAEENVDSPVVTAHEVEHISDENNSKGQNELIGITEMKDQSTVDGEEMHLQKDMQTEQETGTEQLVSALSASSSTSDNTILVEAVSLTNESQEPSCTANPSSNIASSIPETENVIGKANDDQSQTVTKMDVDTDPSDVTHAKTVPPDDGESPRERDNTLVCEEAGDVSSTITDSVKDTQVSNTENGSEVENSAQDPCCLRQDGEDATVVRPQEIKFSLDKDTEVPEDNLCSSSSSNSFSSVSNKNVKERFENDGSLKVLEVENSNEEERTAKADKTHSSLESHSGTRPPSPQIFPLLKMEDADKGHAEQESAQANVKNTPSKKKVDTETLNGETVAGHGPSLSDIQETTTVNCESMKENTHSMCRRLSPSCLLPTVKLQVLETRPNPGELNVGDENERFSTNKKTVPNPEEDGVIKKVVVKDFPQDRIDTSCTTSLIQSTAAKDGQNKCLEAGTRVLEKQSSHLIREEEASPAAASATDKKTQFIGQVRSEMGPPLPPVLTPLSTPTKTGKSINPRQAIGKLSFPSPMDRLASPTTPVLTHMTPNSQHLNSSSLNSPLPSNGVPSSPLQFGSATPKHAVPVPGRLPLTAMTSSPSSSSSPSQENSMRILDTMYPELSARARTLSILRGNVSLSICSSESGTLPTTTESQMSGFKTINSTPTAFTKTETRGGKRQANSLPQLKNNKCPRLDSCSPTVGHEQVPSCSSNSGEEATSPQTLRPEQLKSPAQPMQVGEPAEQNLVVSALKKIENKCFDLLPVIQSHLYVGTLPKKPVLRDEEKEVISEICQSSLADDMIMAILIKLKTEKRDLSRNYMQALCRVYTGICRQRNHWEKARILAYSILTEDFPDSTKLILFMVTTWPSVLSHSSLLCQAIHAVTKLTAQEEILSCLSPLCGWEKSPPCDIDQLISRALSALQSGTNLSFTQHSRYGFDLGADAWELVFALHLLCAQKDWKWTYDNLLGKELWPLMNTWVTQPRDQQTPVSNVAVASVLRLIGYLGHLGIKERCVSSVATVANVINTFVRHGQTEGVPWQVQLAAVYCIYELSPCNPKQALDALAAWREETSQSVPPAVNSCMNQLASICRQVKS</sequence>